<accession>A0A7S3Y266</accession>
<dbReference type="Pfam" id="PF02037">
    <property type="entry name" value="SAP"/>
    <property type="match status" value="1"/>
</dbReference>
<feature type="region of interest" description="Disordered" evidence="12">
    <location>
        <begin position="504"/>
        <end position="553"/>
    </location>
</feature>
<dbReference type="SUPFAM" id="SSF53300">
    <property type="entry name" value="vWA-like"/>
    <property type="match status" value="1"/>
</dbReference>
<dbReference type="SMART" id="SM00513">
    <property type="entry name" value="SAP"/>
    <property type="match status" value="1"/>
</dbReference>
<dbReference type="InterPro" id="IPR006165">
    <property type="entry name" value="Ku70"/>
</dbReference>
<dbReference type="Pfam" id="PF02735">
    <property type="entry name" value="Ku"/>
    <property type="match status" value="1"/>
</dbReference>
<dbReference type="PANTHER" id="PTHR12604">
    <property type="entry name" value="KU AUTOANTIGEN DNA HELICASE"/>
    <property type="match status" value="1"/>
</dbReference>
<dbReference type="PANTHER" id="PTHR12604:SF2">
    <property type="entry name" value="X-RAY REPAIR CROSS-COMPLEMENTING PROTEIN 6"/>
    <property type="match status" value="1"/>
</dbReference>
<sequence>MFVKDGNGQTPFSTALRFAWELQGLKIVSEEKVGVTLFGTTNKGPGEDFLQDNVYELQSLDIPSAQNIKELERLGNPDLDPALERFGAPTSNNDECPLRGAIFACTQSFNLKVKQAHHLKRLWVLTNDDLPCGPDAAGADNAVQAAKDGAGVGVDIRLFSLDPPDGSEFDITKFWDRVLTRDPEDFNEPPAQALSQAQEGLLGQVRRKLFKKRKQGTVSFVVCEGDEASDLPAIKFEVQVYNMFYPAKKPSSIWLDSRTNKPLKPQVRLLDAALGAALDDLDYRTYLDFGGARAYLDRGEKKACGAAGGGGAGFTLLGFKPIKSIGVDQNLKSPYFIYPSEDTVQGSTSAFVALLDSMLDKKVCAICHYIRVQNSPPQIVALLPQREELDGDAQFLPPGMHVVFLPFADDVRDIKVEAPPPRASAEAAAAAARVVSSLDMGEDGFVLGAQGNPALQRFYAALQAVALGEADLGWSEEQDGTAHRIPEEVLALIRPALEGFRAAVPELGEPGGGGGGKRKATSGSAAKSPAAKKTKAADEGGVPSDQEVQDAISSGQIQKWKVADLKDFLGAKKQSKAGKKQDLIDRISSLF</sequence>
<evidence type="ECO:0000256" key="4">
    <source>
        <dbReference type="ARBA" id="ARBA00022763"/>
    </source>
</evidence>
<dbReference type="SUPFAM" id="SSF68906">
    <property type="entry name" value="SAP domain"/>
    <property type="match status" value="1"/>
</dbReference>
<dbReference type="InterPro" id="IPR005161">
    <property type="entry name" value="Ku_N"/>
</dbReference>
<dbReference type="GO" id="GO:0042162">
    <property type="term" value="F:telomeric DNA binding"/>
    <property type="evidence" value="ECO:0007669"/>
    <property type="project" value="InterPro"/>
</dbReference>
<dbReference type="GO" id="GO:0043564">
    <property type="term" value="C:Ku70:Ku80 complex"/>
    <property type="evidence" value="ECO:0007669"/>
    <property type="project" value="InterPro"/>
</dbReference>
<dbReference type="EMBL" id="HBIU01038721">
    <property type="protein sequence ID" value="CAE0638891.1"/>
    <property type="molecule type" value="Transcribed_RNA"/>
</dbReference>
<dbReference type="NCBIfam" id="TIGR00578">
    <property type="entry name" value="ku70"/>
    <property type="match status" value="1"/>
</dbReference>
<dbReference type="Gene3D" id="4.10.970.10">
    <property type="entry name" value="Ku70, bridge and pillars"/>
    <property type="match status" value="1"/>
</dbReference>
<dbReference type="InterPro" id="IPR036361">
    <property type="entry name" value="SAP_dom_sf"/>
</dbReference>
<evidence type="ECO:0000259" key="13">
    <source>
        <dbReference type="PROSITE" id="PS50800"/>
    </source>
</evidence>
<dbReference type="PROSITE" id="PS50800">
    <property type="entry name" value="SAP"/>
    <property type="match status" value="1"/>
</dbReference>
<organism evidence="14">
    <name type="scientific">Heterosigma akashiwo</name>
    <name type="common">Chromophytic alga</name>
    <name type="synonym">Heterosigma carterae</name>
    <dbReference type="NCBI Taxonomy" id="2829"/>
    <lineage>
        <taxon>Eukaryota</taxon>
        <taxon>Sar</taxon>
        <taxon>Stramenopiles</taxon>
        <taxon>Ochrophyta</taxon>
        <taxon>Raphidophyceae</taxon>
        <taxon>Chattonellales</taxon>
        <taxon>Chattonellaceae</taxon>
        <taxon>Heterosigma</taxon>
    </lineage>
</organism>
<comment type="similarity">
    <text evidence="2">Belongs to the ku70 family.</text>
</comment>
<dbReference type="GO" id="GO:0006303">
    <property type="term" value="P:double-strand break repair via nonhomologous end joining"/>
    <property type="evidence" value="ECO:0007669"/>
    <property type="project" value="InterPro"/>
</dbReference>
<evidence type="ECO:0000256" key="1">
    <source>
        <dbReference type="ARBA" id="ARBA00004123"/>
    </source>
</evidence>
<keyword evidence="5" id="KW-0378">Hydrolase</keyword>
<keyword evidence="3" id="KW-0547">Nucleotide-binding</keyword>
<keyword evidence="6" id="KW-0347">Helicase</keyword>
<dbReference type="GO" id="GO:0000723">
    <property type="term" value="P:telomere maintenance"/>
    <property type="evidence" value="ECO:0007669"/>
    <property type="project" value="InterPro"/>
</dbReference>
<dbReference type="GO" id="GO:0005524">
    <property type="term" value="F:ATP binding"/>
    <property type="evidence" value="ECO:0007669"/>
    <property type="project" value="UniProtKB-KW"/>
</dbReference>
<dbReference type="PIRSF" id="PIRSF003033">
    <property type="entry name" value="Ku70"/>
    <property type="match status" value="1"/>
</dbReference>
<dbReference type="Gene3D" id="3.40.50.410">
    <property type="entry name" value="von Willebrand factor, type A domain"/>
    <property type="match status" value="1"/>
</dbReference>
<evidence type="ECO:0000256" key="10">
    <source>
        <dbReference type="ARBA" id="ARBA00023204"/>
    </source>
</evidence>
<dbReference type="InterPro" id="IPR003034">
    <property type="entry name" value="SAP_dom"/>
</dbReference>
<proteinExistence type="inferred from homology"/>
<keyword evidence="11" id="KW-0539">Nucleus</keyword>
<keyword evidence="7" id="KW-0067">ATP-binding</keyword>
<dbReference type="GO" id="GO:0003690">
    <property type="term" value="F:double-stranded DNA binding"/>
    <property type="evidence" value="ECO:0007669"/>
    <property type="project" value="TreeGrafter"/>
</dbReference>
<dbReference type="GO" id="GO:0003684">
    <property type="term" value="F:damaged DNA binding"/>
    <property type="evidence" value="ECO:0007669"/>
    <property type="project" value="InterPro"/>
</dbReference>
<keyword evidence="4" id="KW-0227">DNA damage</keyword>
<gene>
    <name evidence="14" type="ORF">HAKA00212_LOCUS17676</name>
</gene>
<evidence type="ECO:0000256" key="8">
    <source>
        <dbReference type="ARBA" id="ARBA00023125"/>
    </source>
</evidence>
<keyword evidence="9" id="KW-0233">DNA recombination</keyword>
<dbReference type="InterPro" id="IPR006164">
    <property type="entry name" value="DNA_bd_Ku70/Ku80"/>
</dbReference>
<dbReference type="GO" id="GO:0004386">
    <property type="term" value="F:helicase activity"/>
    <property type="evidence" value="ECO:0007669"/>
    <property type="project" value="UniProtKB-KW"/>
</dbReference>
<keyword evidence="8" id="KW-0238">DNA-binding</keyword>
<dbReference type="InterPro" id="IPR027388">
    <property type="entry name" value="Ku70_bridge/pillars_dom_sf"/>
</dbReference>
<dbReference type="AlphaFoldDB" id="A0A7S3Y266"/>
<dbReference type="InterPro" id="IPR036465">
    <property type="entry name" value="vWFA_dom_sf"/>
</dbReference>
<evidence type="ECO:0000256" key="9">
    <source>
        <dbReference type="ARBA" id="ARBA00023172"/>
    </source>
</evidence>
<dbReference type="Gene3D" id="1.10.720.30">
    <property type="entry name" value="SAP domain"/>
    <property type="match status" value="1"/>
</dbReference>
<keyword evidence="10" id="KW-0234">DNA repair</keyword>
<dbReference type="FunFam" id="2.40.290.10:FF:000001">
    <property type="entry name" value="X-ray repair cross complementing 6"/>
    <property type="match status" value="1"/>
</dbReference>
<dbReference type="GO" id="GO:0016787">
    <property type="term" value="F:hydrolase activity"/>
    <property type="evidence" value="ECO:0007669"/>
    <property type="project" value="UniProtKB-KW"/>
</dbReference>
<evidence type="ECO:0000256" key="11">
    <source>
        <dbReference type="ARBA" id="ARBA00023242"/>
    </source>
</evidence>
<evidence type="ECO:0000256" key="12">
    <source>
        <dbReference type="SAM" id="MobiDB-lite"/>
    </source>
</evidence>
<evidence type="ECO:0000256" key="3">
    <source>
        <dbReference type="ARBA" id="ARBA00022741"/>
    </source>
</evidence>
<evidence type="ECO:0000256" key="7">
    <source>
        <dbReference type="ARBA" id="ARBA00022840"/>
    </source>
</evidence>
<evidence type="ECO:0000256" key="6">
    <source>
        <dbReference type="ARBA" id="ARBA00022806"/>
    </source>
</evidence>
<feature type="domain" description="SAP" evidence="13">
    <location>
        <begin position="557"/>
        <end position="591"/>
    </location>
</feature>
<reference evidence="14" key="1">
    <citation type="submission" date="2021-01" db="EMBL/GenBank/DDBJ databases">
        <authorList>
            <person name="Corre E."/>
            <person name="Pelletier E."/>
            <person name="Niang G."/>
            <person name="Scheremetjew M."/>
            <person name="Finn R."/>
            <person name="Kale V."/>
            <person name="Holt S."/>
            <person name="Cochrane G."/>
            <person name="Meng A."/>
            <person name="Brown T."/>
            <person name="Cohen L."/>
        </authorList>
    </citation>
    <scope>NUCLEOTIDE SEQUENCE</scope>
    <source>
        <strain evidence="14">CCMP3107</strain>
    </source>
</reference>
<dbReference type="GO" id="GO:0006310">
    <property type="term" value="P:DNA recombination"/>
    <property type="evidence" value="ECO:0007669"/>
    <property type="project" value="UniProtKB-KW"/>
</dbReference>
<dbReference type="InterPro" id="IPR016194">
    <property type="entry name" value="SPOC-like_C_dom_sf"/>
</dbReference>
<evidence type="ECO:0000313" key="14">
    <source>
        <dbReference type="EMBL" id="CAE0638891.1"/>
    </source>
</evidence>
<evidence type="ECO:0000256" key="2">
    <source>
        <dbReference type="ARBA" id="ARBA00005240"/>
    </source>
</evidence>
<name>A0A7S3Y266_HETAK</name>
<dbReference type="Gene3D" id="2.40.290.10">
    <property type="match status" value="1"/>
</dbReference>
<protein>
    <recommendedName>
        <fullName evidence="13">SAP domain-containing protein</fullName>
    </recommendedName>
</protein>
<dbReference type="SUPFAM" id="SSF100939">
    <property type="entry name" value="SPOC domain-like"/>
    <property type="match status" value="1"/>
</dbReference>
<evidence type="ECO:0000256" key="5">
    <source>
        <dbReference type="ARBA" id="ARBA00022801"/>
    </source>
</evidence>
<feature type="compositionally biased region" description="Low complexity" evidence="12">
    <location>
        <begin position="521"/>
        <end position="531"/>
    </location>
</feature>
<dbReference type="Gene3D" id="1.10.1600.10">
    <property type="match status" value="1"/>
</dbReference>
<dbReference type="Pfam" id="PF03731">
    <property type="entry name" value="Ku_N"/>
    <property type="match status" value="1"/>
</dbReference>
<comment type="subcellular location">
    <subcellularLocation>
        <location evidence="1">Nucleus</location>
    </subcellularLocation>
</comment>
<dbReference type="SMART" id="SM00559">
    <property type="entry name" value="Ku78"/>
    <property type="match status" value="1"/>
</dbReference>